<accession>A0A8T1UD05</accession>
<sequence>MPFARFQYLLLLITVAVAGSSATLPSCNETDFGNIEYCRISSRYRFQHLQHSHRLSSVPVQTGPHRRVPEEGLRATILPTRIAGILQEPVHSPVQYQRQRSGNHCSCAPSIDLPRFVDGVRKKEKQRKNFGIPI</sequence>
<evidence type="ECO:0008006" key="4">
    <source>
        <dbReference type="Google" id="ProtNLM"/>
    </source>
</evidence>
<feature type="chain" id="PRO_5035753903" description="Secreted protein" evidence="1">
    <location>
        <begin position="23"/>
        <end position="134"/>
    </location>
</feature>
<name>A0A8T1UD05_9STRA</name>
<dbReference type="EMBL" id="JAENGZ010000387">
    <property type="protein sequence ID" value="KAG6960456.1"/>
    <property type="molecule type" value="Genomic_DNA"/>
</dbReference>
<evidence type="ECO:0000313" key="3">
    <source>
        <dbReference type="Proteomes" id="UP000688947"/>
    </source>
</evidence>
<dbReference type="AlphaFoldDB" id="A0A8T1UD05"/>
<keyword evidence="1" id="KW-0732">Signal</keyword>
<evidence type="ECO:0000313" key="2">
    <source>
        <dbReference type="EMBL" id="KAG6960456.1"/>
    </source>
</evidence>
<protein>
    <recommendedName>
        <fullName evidence="4">Secreted protein</fullName>
    </recommendedName>
</protein>
<dbReference type="OrthoDB" id="10526069at2759"/>
<gene>
    <name evidence="2" type="ORF">JG687_00008229</name>
</gene>
<comment type="caution">
    <text evidence="2">The sequence shown here is derived from an EMBL/GenBank/DDBJ whole genome shotgun (WGS) entry which is preliminary data.</text>
</comment>
<organism evidence="2 3">
    <name type="scientific">Phytophthora cactorum</name>
    <dbReference type="NCBI Taxonomy" id="29920"/>
    <lineage>
        <taxon>Eukaryota</taxon>
        <taxon>Sar</taxon>
        <taxon>Stramenopiles</taxon>
        <taxon>Oomycota</taxon>
        <taxon>Peronosporomycetes</taxon>
        <taxon>Peronosporales</taxon>
        <taxon>Peronosporaceae</taxon>
        <taxon>Phytophthora</taxon>
    </lineage>
</organism>
<proteinExistence type="predicted"/>
<evidence type="ECO:0000256" key="1">
    <source>
        <dbReference type="SAM" id="SignalP"/>
    </source>
</evidence>
<feature type="signal peptide" evidence="1">
    <location>
        <begin position="1"/>
        <end position="22"/>
    </location>
</feature>
<dbReference type="Proteomes" id="UP000688947">
    <property type="component" value="Unassembled WGS sequence"/>
</dbReference>
<reference evidence="2" key="1">
    <citation type="submission" date="2021-01" db="EMBL/GenBank/DDBJ databases">
        <title>Phytophthora aleatoria, a newly-described species from Pinus radiata is distinct from Phytophthora cactorum isolates based on comparative genomics.</title>
        <authorList>
            <person name="Mcdougal R."/>
            <person name="Panda P."/>
            <person name="Williams N."/>
            <person name="Studholme D.J."/>
        </authorList>
    </citation>
    <scope>NUCLEOTIDE SEQUENCE</scope>
    <source>
        <strain evidence="2">NZFS 3830</strain>
    </source>
</reference>